<feature type="zinc finger region" description="CHC2-type" evidence="12">
    <location>
        <begin position="33"/>
        <end position="57"/>
    </location>
</feature>
<dbReference type="InterPro" id="IPR030846">
    <property type="entry name" value="DnaG_bac"/>
</dbReference>
<evidence type="ECO:0000256" key="2">
    <source>
        <dbReference type="ARBA" id="ARBA00022515"/>
    </source>
</evidence>
<evidence type="ECO:0000256" key="5">
    <source>
        <dbReference type="ARBA" id="ARBA00022705"/>
    </source>
</evidence>
<dbReference type="Gene3D" id="3.40.1360.10">
    <property type="match status" value="1"/>
</dbReference>
<evidence type="ECO:0000256" key="7">
    <source>
        <dbReference type="ARBA" id="ARBA00022771"/>
    </source>
</evidence>
<sequence>MFYDLIKNQIPILEVISKRVDLKRQSSNYLGLCPFHPEKTPSFSVNPIKRFFYCFGCHAGGDVISFVSQIEGTSYKQSALQLAKDYNIEIPKTLNTKEEKDEFEELHNVLELALAFYKRNLSKDVINYLSARGITKEDIEKFEIGYAPGNNHLRKFLDSKSVPLLMMDKTGLIGRKGSDIYEVFRRRIIFPIRDNYNRLIAFGGRCLDDSMPKYLNSPETQIFQKSDVLYGLNLAYKSCYKTNRAIVVEGYMDLIKMHIGGFTETVATLGTAVSSKHLDHLWNAVDEIIICFDGDTAGLRAAKKVVELSLGKITTSKHVSFVMLPNNFDPDDVITKKGSKYMEYIIQGRKPLSEMIWMLEAPSSLSAKSPEVVSKVETNLNRYLDHIHDKIIVKNFKRFFQDQLWQLTKRPKRSKQTGLYTLSLPEDNLVEISLIGLLIKYPALFDEEEVSAKVKEIEFSSDYKDFINSEKIYALQGKILPAIQTHNPYFFTSLAKSNPKEIFLDLTKKHKFVSLQKEFKSLAKEDIKKFWDFYNHSLPLVEELLSDKE</sequence>
<dbReference type="NCBIfam" id="TIGR01391">
    <property type="entry name" value="dnaG"/>
    <property type="match status" value="1"/>
</dbReference>
<dbReference type="InterPro" id="IPR034151">
    <property type="entry name" value="TOPRIM_DnaG_bac"/>
</dbReference>
<evidence type="ECO:0000256" key="11">
    <source>
        <dbReference type="ARBA" id="ARBA00023163"/>
    </source>
</evidence>
<dbReference type="AlphaFoldDB" id="A0A2P1P7L4"/>
<dbReference type="GO" id="GO:0005737">
    <property type="term" value="C:cytoplasm"/>
    <property type="evidence" value="ECO:0007669"/>
    <property type="project" value="TreeGrafter"/>
</dbReference>
<evidence type="ECO:0000256" key="3">
    <source>
        <dbReference type="ARBA" id="ARBA00022679"/>
    </source>
</evidence>
<gene>
    <name evidence="12" type="primary">dnaG</name>
    <name evidence="14" type="ORF">phytr_3020</name>
</gene>
<dbReference type="EMBL" id="CP027845">
    <property type="protein sequence ID" value="AVP87258.1"/>
    <property type="molecule type" value="Genomic_DNA"/>
</dbReference>
<keyword evidence="3 12" id="KW-0808">Transferase</keyword>
<dbReference type="Pfam" id="PF01807">
    <property type="entry name" value="Zn_ribbon_DnaG"/>
    <property type="match status" value="1"/>
</dbReference>
<evidence type="ECO:0000313" key="15">
    <source>
        <dbReference type="Proteomes" id="UP000241762"/>
    </source>
</evidence>
<keyword evidence="9" id="KW-0460">Magnesium</keyword>
<evidence type="ECO:0000256" key="10">
    <source>
        <dbReference type="ARBA" id="ARBA00023125"/>
    </source>
</evidence>
<dbReference type="EC" id="2.7.7.101" evidence="12"/>
<dbReference type="CDD" id="cd03364">
    <property type="entry name" value="TOPRIM_DnaG_primases"/>
    <property type="match status" value="1"/>
</dbReference>
<evidence type="ECO:0000256" key="12">
    <source>
        <dbReference type="HAMAP-Rule" id="MF_00974"/>
    </source>
</evidence>
<dbReference type="GO" id="GO:1990077">
    <property type="term" value="C:primosome complex"/>
    <property type="evidence" value="ECO:0007669"/>
    <property type="project" value="UniProtKB-KW"/>
</dbReference>
<comment type="cofactor">
    <cofactor evidence="12">
        <name>Zn(2+)</name>
        <dbReference type="ChEBI" id="CHEBI:29105"/>
    </cofactor>
    <text evidence="12">Binds 1 zinc ion per monomer.</text>
</comment>
<dbReference type="GO" id="GO:0008270">
    <property type="term" value="F:zinc ion binding"/>
    <property type="evidence" value="ECO:0007669"/>
    <property type="project" value="UniProtKB-UniRule"/>
</dbReference>
<keyword evidence="7 12" id="KW-0863">Zinc-finger</keyword>
<protein>
    <recommendedName>
        <fullName evidence="12">DNA primase</fullName>
        <ecNumber evidence="12">2.7.7.101</ecNumber>
    </recommendedName>
</protein>
<name>A0A2P1P7L4_9RICK</name>
<evidence type="ECO:0000313" key="14">
    <source>
        <dbReference type="EMBL" id="AVP87258.1"/>
    </source>
</evidence>
<organism evidence="14 15">
    <name type="scientific">Candidatus Phycorickettsia trachydisci</name>
    <dbReference type="NCBI Taxonomy" id="2115978"/>
    <lineage>
        <taxon>Bacteria</taxon>
        <taxon>Pseudomonadati</taxon>
        <taxon>Pseudomonadota</taxon>
        <taxon>Alphaproteobacteria</taxon>
        <taxon>Rickettsiales</taxon>
        <taxon>Rickettsiaceae</taxon>
        <taxon>Candidatus Phycorickettsia</taxon>
    </lineage>
</organism>
<dbReference type="Gene3D" id="3.90.980.10">
    <property type="entry name" value="DNA primase, catalytic core, N-terminal domain"/>
    <property type="match status" value="1"/>
</dbReference>
<dbReference type="GO" id="GO:0006269">
    <property type="term" value="P:DNA replication, synthesis of primer"/>
    <property type="evidence" value="ECO:0007669"/>
    <property type="project" value="UniProtKB-UniRule"/>
</dbReference>
<dbReference type="RefSeq" id="WP_106874126.1">
    <property type="nucleotide sequence ID" value="NZ_CP027845.1"/>
</dbReference>
<keyword evidence="8 12" id="KW-0862">Zinc</keyword>
<evidence type="ECO:0000259" key="13">
    <source>
        <dbReference type="PROSITE" id="PS50880"/>
    </source>
</evidence>
<dbReference type="InterPro" id="IPR036977">
    <property type="entry name" value="DNA_primase_Znf_CHC2"/>
</dbReference>
<accession>A0A2P1P7L4</accession>
<dbReference type="SUPFAM" id="SSF56731">
    <property type="entry name" value="DNA primase core"/>
    <property type="match status" value="1"/>
</dbReference>
<comment type="catalytic activity">
    <reaction evidence="12">
        <text>ssDNA + n NTP = ssDNA/pppN(pN)n-1 hybrid + (n-1) diphosphate.</text>
        <dbReference type="EC" id="2.7.7.101"/>
    </reaction>
</comment>
<dbReference type="HAMAP" id="MF_00974">
    <property type="entry name" value="DNA_primase_DnaG"/>
    <property type="match status" value="1"/>
</dbReference>
<keyword evidence="5 12" id="KW-0235">DNA replication</keyword>
<keyword evidence="1 12" id="KW-0240">DNA-directed RNA polymerase</keyword>
<dbReference type="InterPro" id="IPR006295">
    <property type="entry name" value="DNA_primase_DnaG"/>
</dbReference>
<dbReference type="KEGG" id="ptc:phytr_3020"/>
<dbReference type="InterPro" id="IPR037068">
    <property type="entry name" value="DNA_primase_core_N_sf"/>
</dbReference>
<evidence type="ECO:0000256" key="4">
    <source>
        <dbReference type="ARBA" id="ARBA00022695"/>
    </source>
</evidence>
<keyword evidence="15" id="KW-1185">Reference proteome</keyword>
<dbReference type="InterPro" id="IPR050219">
    <property type="entry name" value="DnaG_primase"/>
</dbReference>
<dbReference type="InterPro" id="IPR006171">
    <property type="entry name" value="TOPRIM_dom"/>
</dbReference>
<comment type="function">
    <text evidence="12">RNA polymerase that catalyzes the synthesis of short RNA molecules used as primers for DNA polymerase during DNA replication.</text>
</comment>
<proteinExistence type="inferred from homology"/>
<feature type="domain" description="Toprim" evidence="13">
    <location>
        <begin position="243"/>
        <end position="325"/>
    </location>
</feature>
<evidence type="ECO:0000256" key="9">
    <source>
        <dbReference type="ARBA" id="ARBA00022842"/>
    </source>
</evidence>
<dbReference type="SMART" id="SM00400">
    <property type="entry name" value="ZnF_CHCC"/>
    <property type="match status" value="1"/>
</dbReference>
<dbReference type="GO" id="GO:0003677">
    <property type="term" value="F:DNA binding"/>
    <property type="evidence" value="ECO:0007669"/>
    <property type="project" value="UniProtKB-KW"/>
</dbReference>
<dbReference type="Proteomes" id="UP000241762">
    <property type="component" value="Chromosome"/>
</dbReference>
<dbReference type="SMART" id="SM00493">
    <property type="entry name" value="TOPRIM"/>
    <property type="match status" value="1"/>
</dbReference>
<dbReference type="Gene3D" id="3.90.580.10">
    <property type="entry name" value="Zinc finger, CHC2-type domain"/>
    <property type="match status" value="1"/>
</dbReference>
<dbReference type="GO" id="GO:0003899">
    <property type="term" value="F:DNA-directed RNA polymerase activity"/>
    <property type="evidence" value="ECO:0007669"/>
    <property type="project" value="UniProtKB-UniRule"/>
</dbReference>
<evidence type="ECO:0000256" key="8">
    <source>
        <dbReference type="ARBA" id="ARBA00022833"/>
    </source>
</evidence>
<comment type="subunit">
    <text evidence="12">Monomer. Interacts with DnaB.</text>
</comment>
<evidence type="ECO:0000256" key="6">
    <source>
        <dbReference type="ARBA" id="ARBA00022723"/>
    </source>
</evidence>
<dbReference type="FunFam" id="3.90.580.10:FF:000001">
    <property type="entry name" value="DNA primase"/>
    <property type="match status" value="1"/>
</dbReference>
<dbReference type="GO" id="GO:0000428">
    <property type="term" value="C:DNA-directed RNA polymerase complex"/>
    <property type="evidence" value="ECO:0007669"/>
    <property type="project" value="UniProtKB-KW"/>
</dbReference>
<keyword evidence="10 12" id="KW-0238">DNA-binding</keyword>
<dbReference type="PROSITE" id="PS50880">
    <property type="entry name" value="TOPRIM"/>
    <property type="match status" value="1"/>
</dbReference>
<keyword evidence="6 12" id="KW-0479">Metal-binding</keyword>
<dbReference type="Pfam" id="PF08275">
    <property type="entry name" value="DNAG_N"/>
    <property type="match status" value="1"/>
</dbReference>
<comment type="domain">
    <text evidence="12">Contains an N-terminal zinc-binding domain, a central core domain that contains the primase activity, and a C-terminal DnaB-binding domain.</text>
</comment>
<dbReference type="SUPFAM" id="SSF57783">
    <property type="entry name" value="Zinc beta-ribbon"/>
    <property type="match status" value="1"/>
</dbReference>
<comment type="similarity">
    <text evidence="12">Belongs to the DnaG primase family.</text>
</comment>
<reference evidence="14 15" key="1">
    <citation type="submission" date="2018-03" db="EMBL/GenBank/DDBJ databases">
        <title>A gene transfer event suggests a long-term partnership between eustigmatophyte algae and a novel lineage of endosymbiotic bacteria.</title>
        <authorList>
            <person name="Yurchenko T."/>
            <person name="Sevcikova T."/>
            <person name="Pribyl P."/>
            <person name="El Karkouri K."/>
            <person name="Klimes V."/>
            <person name="Amaral R."/>
            <person name="Zbrankova V."/>
            <person name="Kim E."/>
            <person name="Raoult D."/>
            <person name="Santos L.M.A."/>
            <person name="Elias M."/>
        </authorList>
    </citation>
    <scope>NUCLEOTIDE SEQUENCE [LARGE SCALE GENOMIC DNA]</scope>
    <source>
        <strain evidence="14">CCALA 838</strain>
    </source>
</reference>
<keyword evidence="2 12" id="KW-0639">Primosome</keyword>
<evidence type="ECO:0000256" key="1">
    <source>
        <dbReference type="ARBA" id="ARBA00022478"/>
    </source>
</evidence>
<dbReference type="Pfam" id="PF13662">
    <property type="entry name" value="Toprim_4"/>
    <property type="match status" value="1"/>
</dbReference>
<dbReference type="InterPro" id="IPR013264">
    <property type="entry name" value="DNAG_N"/>
</dbReference>
<dbReference type="PANTHER" id="PTHR30313:SF2">
    <property type="entry name" value="DNA PRIMASE"/>
    <property type="match status" value="1"/>
</dbReference>
<dbReference type="InterPro" id="IPR002694">
    <property type="entry name" value="Znf_CHC2"/>
</dbReference>
<keyword evidence="11 12" id="KW-0804">Transcription</keyword>
<dbReference type="OrthoDB" id="9803773at2"/>
<dbReference type="PANTHER" id="PTHR30313">
    <property type="entry name" value="DNA PRIMASE"/>
    <property type="match status" value="1"/>
</dbReference>
<keyword evidence="4 12" id="KW-0548">Nucleotidyltransferase</keyword>